<feature type="transmembrane region" description="Helical" evidence="2">
    <location>
        <begin position="65"/>
        <end position="84"/>
    </location>
</feature>
<dbReference type="PANTHER" id="PTHR31398:SF0">
    <property type="entry name" value="MEIOTIC NUCLEAR DIVISION PROTEIN 1 HOMOLOG"/>
    <property type="match status" value="1"/>
</dbReference>
<protein>
    <recommendedName>
        <fullName evidence="5">Transmembrane protein</fullName>
    </recommendedName>
</protein>
<dbReference type="GO" id="GO:0005634">
    <property type="term" value="C:nucleus"/>
    <property type="evidence" value="ECO:0007669"/>
    <property type="project" value="TreeGrafter"/>
</dbReference>
<organism evidence="3 4">
    <name type="scientific">Stylonychia lemnae</name>
    <name type="common">Ciliate</name>
    <dbReference type="NCBI Taxonomy" id="5949"/>
    <lineage>
        <taxon>Eukaryota</taxon>
        <taxon>Sar</taxon>
        <taxon>Alveolata</taxon>
        <taxon>Ciliophora</taxon>
        <taxon>Intramacronucleata</taxon>
        <taxon>Spirotrichea</taxon>
        <taxon>Stichotrichia</taxon>
        <taxon>Sporadotrichida</taxon>
        <taxon>Oxytrichidae</taxon>
        <taxon>Stylonychinae</taxon>
        <taxon>Stylonychia</taxon>
    </lineage>
</organism>
<feature type="coiled-coil region" evidence="1">
    <location>
        <begin position="344"/>
        <end position="371"/>
    </location>
</feature>
<dbReference type="Proteomes" id="UP000039865">
    <property type="component" value="Unassembled WGS sequence"/>
</dbReference>
<gene>
    <name evidence="3" type="primary">Contig6057.g6482</name>
    <name evidence="3" type="ORF">STYLEM_19487</name>
</gene>
<name>A0A078B755_STYLE</name>
<dbReference type="AlphaFoldDB" id="A0A078B755"/>
<dbReference type="OrthoDB" id="288398at2759"/>
<keyword evidence="2" id="KW-1133">Transmembrane helix</keyword>
<dbReference type="PANTHER" id="PTHR31398">
    <property type="entry name" value="MEIOTIC NUCLEAR DIVISION PROTEIN 1 HOMOLOG"/>
    <property type="match status" value="1"/>
</dbReference>
<dbReference type="EMBL" id="CCKQ01018389">
    <property type="protein sequence ID" value="CDW90345.1"/>
    <property type="molecule type" value="Genomic_DNA"/>
</dbReference>
<evidence type="ECO:0000313" key="4">
    <source>
        <dbReference type="Proteomes" id="UP000039865"/>
    </source>
</evidence>
<dbReference type="GO" id="GO:0007131">
    <property type="term" value="P:reciprocal meiotic recombination"/>
    <property type="evidence" value="ECO:0007669"/>
    <property type="project" value="TreeGrafter"/>
</dbReference>
<reference evidence="3 4" key="1">
    <citation type="submission" date="2014-06" db="EMBL/GenBank/DDBJ databases">
        <authorList>
            <person name="Swart Estienne"/>
        </authorList>
    </citation>
    <scope>NUCLEOTIDE SEQUENCE [LARGE SCALE GENOMIC DNA]</scope>
    <source>
        <strain evidence="3 4">130c</strain>
    </source>
</reference>
<proteinExistence type="predicted"/>
<accession>A0A078B755</accession>
<evidence type="ECO:0000256" key="1">
    <source>
        <dbReference type="SAM" id="Coils"/>
    </source>
</evidence>
<dbReference type="InParanoid" id="A0A078B755"/>
<evidence type="ECO:0000256" key="2">
    <source>
        <dbReference type="SAM" id="Phobius"/>
    </source>
</evidence>
<sequence>MLNHKIGKTLQNSKVIQSYLFTLIVKQFKKAKPFCRKAGKSFKQLDMYGKQVSLTYKGQETYKSLIGAAASAIVYGVVFAFFFYRLATLITKGDTKVAKKSFYKDLDSGASQSYNIGQMGFDFAFQLTGEYNQSIAQLEANQVIVSYNESTQKSNRIKLPLQIIDCGIENFRFKDQSKVSLYNINNFKCIKGKDYQIQGNYYSKDFKYVEIKTKRCKYENENNNCSEKSSIDTFFRNNQLNFAFINSFFDFNNYSQPIQTFIDDALEFFDDLAATDDTLAAIYIRVDKAYDIYERAIYGISDLLGDIGGFKESIIMLGLFMIFQKSISKQGKSISYKDQKKAFRQQKLQQKKEYDNKAQKFNQETSKIETQDKENLIAEVFSRQRFNYTCRDIGNYILRCGCLRSPKKMIMDPKMKKHVIFSKGTNKLMNELDCITLLKSLRMMKLITQVFLNQNQKLILRFQRKNVIGSDSSSSDSDQNDQDNLRLLESKNIIIKSTIKNKIKTAVEQYASLEEFKEIDKRILRGIFQRKLRDQTKEQKAIENIKKIFGKMGSSKNLNDIEKAPSTQIIEKNTWEHSNKLIKKPESSLQIMLANAFLQKQQTRTTEIFSTQNQSQYDTPNMTQDDQKFLKSRNFSLKRDPSPNFIGTSLMERESSYYNVKYEFEPDDKDDKNKKEEFDHNTFVENIRSNTSQLDQVNTSFDLNQFEDQIIKEEEESYKKQMLSIQKNENQQLKLKFSQKNKISHQY</sequence>
<keyword evidence="1" id="KW-0175">Coiled coil</keyword>
<keyword evidence="2" id="KW-0812">Transmembrane</keyword>
<evidence type="ECO:0000313" key="3">
    <source>
        <dbReference type="EMBL" id="CDW90345.1"/>
    </source>
</evidence>
<keyword evidence="2" id="KW-0472">Membrane</keyword>
<evidence type="ECO:0008006" key="5">
    <source>
        <dbReference type="Google" id="ProtNLM"/>
    </source>
</evidence>
<keyword evidence="4" id="KW-1185">Reference proteome</keyword>